<evidence type="ECO:0000256" key="2">
    <source>
        <dbReference type="PIRSR" id="PIRSR637359-2"/>
    </source>
</evidence>
<evidence type="ECO:0000313" key="3">
    <source>
        <dbReference type="EnsemblProtists" id="EOD14975"/>
    </source>
</evidence>
<reference evidence="3" key="2">
    <citation type="submission" date="2024-10" db="UniProtKB">
        <authorList>
            <consortium name="EnsemblProtists"/>
        </authorList>
    </citation>
    <scope>IDENTIFICATION</scope>
</reference>
<dbReference type="InterPro" id="IPR027417">
    <property type="entry name" value="P-loop_NTPase"/>
</dbReference>
<name>A0A0D3IUP0_EMIH1</name>
<organism evidence="3 4">
    <name type="scientific">Emiliania huxleyi (strain CCMP1516)</name>
    <dbReference type="NCBI Taxonomy" id="280463"/>
    <lineage>
        <taxon>Eukaryota</taxon>
        <taxon>Haptista</taxon>
        <taxon>Haptophyta</taxon>
        <taxon>Prymnesiophyceae</taxon>
        <taxon>Isochrysidales</taxon>
        <taxon>Noelaerhabdaceae</taxon>
        <taxon>Emiliania</taxon>
    </lineage>
</organism>
<evidence type="ECO:0000313" key="4">
    <source>
        <dbReference type="Proteomes" id="UP000013827"/>
    </source>
</evidence>
<dbReference type="InterPro" id="IPR037359">
    <property type="entry name" value="NST/OST"/>
</dbReference>
<dbReference type="PANTHER" id="PTHR10605:SF56">
    <property type="entry name" value="BIFUNCTIONAL HEPARAN SULFATE N-DEACETYLASE_N-SULFOTRANSFERASE"/>
    <property type="match status" value="1"/>
</dbReference>
<dbReference type="Proteomes" id="UP000013827">
    <property type="component" value="Unassembled WGS sequence"/>
</dbReference>
<protein>
    <recommendedName>
        <fullName evidence="5">Sulfotransferase domain-containing protein</fullName>
    </recommendedName>
</protein>
<dbReference type="KEGG" id="ehx:EMIHUDRAFT_197680"/>
<dbReference type="SUPFAM" id="SSF52540">
    <property type="entry name" value="P-loop containing nucleoside triphosphate hydrolases"/>
    <property type="match status" value="1"/>
</dbReference>
<dbReference type="Gene3D" id="3.40.50.300">
    <property type="entry name" value="P-loop containing nucleotide triphosphate hydrolases"/>
    <property type="match status" value="2"/>
</dbReference>
<dbReference type="RefSeq" id="XP_005767404.1">
    <property type="nucleotide sequence ID" value="XM_005767347.1"/>
</dbReference>
<dbReference type="GO" id="GO:0008146">
    <property type="term" value="F:sulfotransferase activity"/>
    <property type="evidence" value="ECO:0007669"/>
    <property type="project" value="InterPro"/>
</dbReference>
<dbReference type="PaxDb" id="2903-EOD14975"/>
<sequence length="240" mass="26595">MNSKLTHRLLPLSEAGVAEAGDCLEAPRGLFCLPAVVNIGVQKAGTGELQTWLGAHPLMLAHGGEVHFFDGLRPSAAMLRCGQRQRTNLRQRYARHLWHRRPLSRDNVGAAASSAMAAGAPLVRRLAYEKTPAYFDLSNPALLALEHFKSEPFECMDAVQRFLGLPPHDYRASATRNEKGLWVIGKSKSSSERRGRWDKTPPSPEVNATLHQFYAPWQRTLAELLRAHNLSLLPARPIPG</sequence>
<dbReference type="HOGENOM" id="CLU_1158200_0_0_1"/>
<accession>A0A0D3IUP0</accession>
<evidence type="ECO:0000256" key="1">
    <source>
        <dbReference type="ARBA" id="ARBA00022679"/>
    </source>
</evidence>
<dbReference type="AlphaFoldDB" id="A0A0D3IUP0"/>
<dbReference type="GeneID" id="17260820"/>
<evidence type="ECO:0008006" key="5">
    <source>
        <dbReference type="Google" id="ProtNLM"/>
    </source>
</evidence>
<feature type="binding site" evidence="2">
    <location>
        <position position="182"/>
    </location>
    <ligand>
        <name>3'-phosphoadenylyl sulfate</name>
        <dbReference type="ChEBI" id="CHEBI:58339"/>
    </ligand>
</feature>
<dbReference type="EnsemblProtists" id="EOD14975">
    <property type="protein sequence ID" value="EOD14975"/>
    <property type="gene ID" value="EMIHUDRAFT_197680"/>
</dbReference>
<keyword evidence="1" id="KW-0808">Transferase</keyword>
<reference evidence="4" key="1">
    <citation type="journal article" date="2013" name="Nature">
        <title>Pan genome of the phytoplankton Emiliania underpins its global distribution.</title>
        <authorList>
            <person name="Read B.A."/>
            <person name="Kegel J."/>
            <person name="Klute M.J."/>
            <person name="Kuo A."/>
            <person name="Lefebvre S.C."/>
            <person name="Maumus F."/>
            <person name="Mayer C."/>
            <person name="Miller J."/>
            <person name="Monier A."/>
            <person name="Salamov A."/>
            <person name="Young J."/>
            <person name="Aguilar M."/>
            <person name="Claverie J.M."/>
            <person name="Frickenhaus S."/>
            <person name="Gonzalez K."/>
            <person name="Herman E.K."/>
            <person name="Lin Y.C."/>
            <person name="Napier J."/>
            <person name="Ogata H."/>
            <person name="Sarno A.F."/>
            <person name="Shmutz J."/>
            <person name="Schroeder D."/>
            <person name="de Vargas C."/>
            <person name="Verret F."/>
            <person name="von Dassow P."/>
            <person name="Valentin K."/>
            <person name="Van de Peer Y."/>
            <person name="Wheeler G."/>
            <person name="Dacks J.B."/>
            <person name="Delwiche C.F."/>
            <person name="Dyhrman S.T."/>
            <person name="Glockner G."/>
            <person name="John U."/>
            <person name="Richards T."/>
            <person name="Worden A.Z."/>
            <person name="Zhang X."/>
            <person name="Grigoriev I.V."/>
            <person name="Allen A.E."/>
            <person name="Bidle K."/>
            <person name="Borodovsky M."/>
            <person name="Bowler C."/>
            <person name="Brownlee C."/>
            <person name="Cock J.M."/>
            <person name="Elias M."/>
            <person name="Gladyshev V.N."/>
            <person name="Groth M."/>
            <person name="Guda C."/>
            <person name="Hadaegh A."/>
            <person name="Iglesias-Rodriguez M.D."/>
            <person name="Jenkins J."/>
            <person name="Jones B.M."/>
            <person name="Lawson T."/>
            <person name="Leese F."/>
            <person name="Lindquist E."/>
            <person name="Lobanov A."/>
            <person name="Lomsadze A."/>
            <person name="Malik S.B."/>
            <person name="Marsh M.E."/>
            <person name="Mackinder L."/>
            <person name="Mock T."/>
            <person name="Mueller-Roeber B."/>
            <person name="Pagarete A."/>
            <person name="Parker M."/>
            <person name="Probert I."/>
            <person name="Quesneville H."/>
            <person name="Raines C."/>
            <person name="Rensing S.A."/>
            <person name="Riano-Pachon D.M."/>
            <person name="Richier S."/>
            <person name="Rokitta S."/>
            <person name="Shiraiwa Y."/>
            <person name="Soanes D.M."/>
            <person name="van der Giezen M."/>
            <person name="Wahlund T.M."/>
            <person name="Williams B."/>
            <person name="Wilson W."/>
            <person name="Wolfe G."/>
            <person name="Wurch L.L."/>
        </authorList>
    </citation>
    <scope>NUCLEOTIDE SEQUENCE</scope>
</reference>
<proteinExistence type="predicted"/>
<dbReference type="PANTHER" id="PTHR10605">
    <property type="entry name" value="HEPARAN SULFATE SULFOTRANSFERASE"/>
    <property type="match status" value="1"/>
</dbReference>
<keyword evidence="4" id="KW-1185">Reference proteome</keyword>